<feature type="transmembrane region" description="Helical" evidence="6">
    <location>
        <begin position="216"/>
        <end position="238"/>
    </location>
</feature>
<comment type="subcellular location">
    <subcellularLocation>
        <location evidence="1">Cell membrane</location>
        <topology evidence="1">Multi-pass membrane protein</topology>
    </subcellularLocation>
</comment>
<dbReference type="InterPro" id="IPR051258">
    <property type="entry name" value="Diverse_Substrate_Transporter"/>
</dbReference>
<name>A0ABW1Z5A8_9BACT</name>
<evidence type="ECO:0000256" key="3">
    <source>
        <dbReference type="ARBA" id="ARBA00022692"/>
    </source>
</evidence>
<sequence length="311" mass="32514">MTPRRTSLTAHILLALVTLVWGTTFALVKVALHDATPLAFNLARMTLAFLALAVINFDSLRTLTRFDLVGGASAGLFLALGYQFQTAGLAHTTAAKSAFITGLVVVIVPLLATIPALAPPNHRKPGFAALLGAIIAFAGLVLLTTPPGSGAAVFSGLHRGEWLSLCCSFAYGLHLLTIARFAHRSSARKLGTLQIGFAALVMAITLPLGGKPMLHLTPIVIVALLVTALLATAAAFTIQSWAQQHLPATHTALIFTLEPIFAWLFSLLFLGEHLSTRSLTGAALILAGILFAELAAATSGENSDILPTTGT</sequence>
<feature type="transmembrane region" description="Helical" evidence="6">
    <location>
        <begin position="250"/>
        <end position="270"/>
    </location>
</feature>
<reference evidence="9" key="1">
    <citation type="journal article" date="2019" name="Int. J. Syst. Evol. Microbiol.">
        <title>The Global Catalogue of Microorganisms (GCM) 10K type strain sequencing project: providing services to taxonomists for standard genome sequencing and annotation.</title>
        <authorList>
            <consortium name="The Broad Institute Genomics Platform"/>
            <consortium name="The Broad Institute Genome Sequencing Center for Infectious Disease"/>
            <person name="Wu L."/>
            <person name="Ma J."/>
        </authorList>
    </citation>
    <scope>NUCLEOTIDE SEQUENCE [LARGE SCALE GENOMIC DNA]</scope>
    <source>
        <strain evidence="9">CGMCC 1.16026</strain>
    </source>
</reference>
<feature type="transmembrane region" description="Helical" evidence="6">
    <location>
        <begin position="38"/>
        <end position="57"/>
    </location>
</feature>
<protein>
    <submittedName>
        <fullName evidence="8">DMT family transporter</fullName>
    </submittedName>
</protein>
<dbReference type="RefSeq" id="WP_263372254.1">
    <property type="nucleotide sequence ID" value="NZ_JAGSYD010000004.1"/>
</dbReference>
<proteinExistence type="predicted"/>
<feature type="domain" description="EamA" evidence="7">
    <location>
        <begin position="159"/>
        <end position="291"/>
    </location>
</feature>
<dbReference type="InterPro" id="IPR037185">
    <property type="entry name" value="EmrE-like"/>
</dbReference>
<dbReference type="Gene3D" id="1.10.3730.20">
    <property type="match status" value="1"/>
</dbReference>
<keyword evidence="4 6" id="KW-1133">Transmembrane helix</keyword>
<evidence type="ECO:0000256" key="2">
    <source>
        <dbReference type="ARBA" id="ARBA00022475"/>
    </source>
</evidence>
<feature type="transmembrane region" description="Helical" evidence="6">
    <location>
        <begin position="190"/>
        <end position="210"/>
    </location>
</feature>
<keyword evidence="2" id="KW-1003">Cell membrane</keyword>
<feature type="transmembrane region" description="Helical" evidence="6">
    <location>
        <begin position="66"/>
        <end position="85"/>
    </location>
</feature>
<accession>A0ABW1Z5A8</accession>
<evidence type="ECO:0000313" key="9">
    <source>
        <dbReference type="Proteomes" id="UP001596391"/>
    </source>
</evidence>
<evidence type="ECO:0000256" key="4">
    <source>
        <dbReference type="ARBA" id="ARBA00022989"/>
    </source>
</evidence>
<comment type="caution">
    <text evidence="8">The sequence shown here is derived from an EMBL/GenBank/DDBJ whole genome shotgun (WGS) entry which is preliminary data.</text>
</comment>
<feature type="transmembrane region" description="Helical" evidence="6">
    <location>
        <begin position="125"/>
        <end position="142"/>
    </location>
</feature>
<gene>
    <name evidence="8" type="ORF">ACFQBQ_01670</name>
</gene>
<evidence type="ECO:0000256" key="6">
    <source>
        <dbReference type="SAM" id="Phobius"/>
    </source>
</evidence>
<dbReference type="PANTHER" id="PTHR42920:SF5">
    <property type="entry name" value="EAMA DOMAIN-CONTAINING PROTEIN"/>
    <property type="match status" value="1"/>
</dbReference>
<keyword evidence="3 6" id="KW-0812">Transmembrane</keyword>
<evidence type="ECO:0000256" key="1">
    <source>
        <dbReference type="ARBA" id="ARBA00004651"/>
    </source>
</evidence>
<feature type="domain" description="EamA" evidence="7">
    <location>
        <begin position="10"/>
        <end position="144"/>
    </location>
</feature>
<evidence type="ECO:0000313" key="8">
    <source>
        <dbReference type="EMBL" id="MFC6644319.1"/>
    </source>
</evidence>
<keyword evidence="5 6" id="KW-0472">Membrane</keyword>
<keyword evidence="9" id="KW-1185">Reference proteome</keyword>
<feature type="transmembrane region" description="Helical" evidence="6">
    <location>
        <begin position="97"/>
        <end position="118"/>
    </location>
</feature>
<evidence type="ECO:0000259" key="7">
    <source>
        <dbReference type="Pfam" id="PF00892"/>
    </source>
</evidence>
<feature type="transmembrane region" description="Helical" evidence="6">
    <location>
        <begin position="276"/>
        <end position="296"/>
    </location>
</feature>
<dbReference type="Pfam" id="PF00892">
    <property type="entry name" value="EamA"/>
    <property type="match status" value="2"/>
</dbReference>
<dbReference type="PANTHER" id="PTHR42920">
    <property type="entry name" value="OS03G0707200 PROTEIN-RELATED"/>
    <property type="match status" value="1"/>
</dbReference>
<dbReference type="Proteomes" id="UP001596391">
    <property type="component" value="Unassembled WGS sequence"/>
</dbReference>
<dbReference type="InterPro" id="IPR000620">
    <property type="entry name" value="EamA_dom"/>
</dbReference>
<organism evidence="8 9">
    <name type="scientific">Granulicella cerasi</name>
    <dbReference type="NCBI Taxonomy" id="741063"/>
    <lineage>
        <taxon>Bacteria</taxon>
        <taxon>Pseudomonadati</taxon>
        <taxon>Acidobacteriota</taxon>
        <taxon>Terriglobia</taxon>
        <taxon>Terriglobales</taxon>
        <taxon>Acidobacteriaceae</taxon>
        <taxon>Granulicella</taxon>
    </lineage>
</organism>
<dbReference type="SUPFAM" id="SSF103481">
    <property type="entry name" value="Multidrug resistance efflux transporter EmrE"/>
    <property type="match status" value="2"/>
</dbReference>
<dbReference type="EMBL" id="JBHSWI010000001">
    <property type="protein sequence ID" value="MFC6644319.1"/>
    <property type="molecule type" value="Genomic_DNA"/>
</dbReference>
<evidence type="ECO:0000256" key="5">
    <source>
        <dbReference type="ARBA" id="ARBA00023136"/>
    </source>
</evidence>